<dbReference type="Pfam" id="PF01370">
    <property type="entry name" value="Epimerase"/>
    <property type="match status" value="1"/>
</dbReference>
<dbReference type="CDD" id="cd08946">
    <property type="entry name" value="SDR_e"/>
    <property type="match status" value="1"/>
</dbReference>
<evidence type="ECO:0000313" key="4">
    <source>
        <dbReference type="Proteomes" id="UP000297239"/>
    </source>
</evidence>
<sequence>MSKILITGGFGYLGGRIAKYLSSLGHLIVLGSRVNQSSPNWLPNCEVRQMDWKNQTQLSEVCREIDIIVHAAGMNAQDCSKNPIEAIEFNSLATSRLIEATRVGKIKKFINLSTAHVYGSPLVGTITEETCTRNYHPYASSHLMAEFAVNFASSQGYFQGVNLRLSNGFGSPTHKEVATWGLLANDLCRQVFKSKSLHIHSNKSLLRDFIPIKNIETVIGKISDDSFNITFPHVNLASGKTITIFQMAELIQSRVHILYGYLPKIITPESSINEKSIEFNFDITLLKNLDLYEFPNMHEEVDRLLVFCKNDIE</sequence>
<dbReference type="AlphaFoldDB" id="A0A6N4Q279"/>
<dbReference type="InterPro" id="IPR036291">
    <property type="entry name" value="NAD(P)-bd_dom_sf"/>
</dbReference>
<dbReference type="RefSeq" id="WP_135633039.1">
    <property type="nucleotide sequence ID" value="NZ_RQFE01000014.1"/>
</dbReference>
<keyword evidence="4" id="KW-1185">Reference proteome</keyword>
<organism evidence="3 4">
    <name type="scientific">Leptospira kanakyensis</name>
    <dbReference type="NCBI Taxonomy" id="2484968"/>
    <lineage>
        <taxon>Bacteria</taxon>
        <taxon>Pseudomonadati</taxon>
        <taxon>Spirochaetota</taxon>
        <taxon>Spirochaetia</taxon>
        <taxon>Leptospirales</taxon>
        <taxon>Leptospiraceae</taxon>
        <taxon>Leptospira</taxon>
    </lineage>
</organism>
<comment type="caution">
    <text evidence="3">The sequence shown here is derived from an EMBL/GenBank/DDBJ whole genome shotgun (WGS) entry which is preliminary data.</text>
</comment>
<comment type="similarity">
    <text evidence="1">Belongs to the NAD(P)-dependent epimerase/dehydratase family.</text>
</comment>
<dbReference type="Proteomes" id="UP000297239">
    <property type="component" value="Unassembled WGS sequence"/>
</dbReference>
<feature type="domain" description="NAD-dependent epimerase/dehydratase" evidence="2">
    <location>
        <begin position="4"/>
        <end position="213"/>
    </location>
</feature>
<dbReference type="SUPFAM" id="SSF51735">
    <property type="entry name" value="NAD(P)-binding Rossmann-fold domains"/>
    <property type="match status" value="1"/>
</dbReference>
<dbReference type="EMBL" id="RQFF01000016">
    <property type="protein sequence ID" value="TGK71805.1"/>
    <property type="molecule type" value="Genomic_DNA"/>
</dbReference>
<evidence type="ECO:0000313" key="3">
    <source>
        <dbReference type="EMBL" id="TGK71805.1"/>
    </source>
</evidence>
<gene>
    <name evidence="3" type="ORF">EHQ18_07505</name>
</gene>
<accession>A0A6N4Q279</accession>
<evidence type="ECO:0000259" key="2">
    <source>
        <dbReference type="Pfam" id="PF01370"/>
    </source>
</evidence>
<dbReference type="PANTHER" id="PTHR43000">
    <property type="entry name" value="DTDP-D-GLUCOSE 4,6-DEHYDRATASE-RELATED"/>
    <property type="match status" value="1"/>
</dbReference>
<name>A0A6N4Q279_9LEPT</name>
<proteinExistence type="inferred from homology"/>
<reference evidence="3" key="1">
    <citation type="journal article" date="2019" name="PLoS Negl. Trop. Dis.">
        <title>Revisiting the worldwide diversity of Leptospira species in the environment.</title>
        <authorList>
            <person name="Vincent A.T."/>
            <person name="Schiettekatte O."/>
            <person name="Bourhy P."/>
            <person name="Veyrier F.J."/>
            <person name="Picardeau M."/>
        </authorList>
    </citation>
    <scope>NUCLEOTIDE SEQUENCE [LARGE SCALE GENOMIC DNA]</scope>
    <source>
        <strain evidence="3">201800293</strain>
    </source>
</reference>
<dbReference type="Gene3D" id="3.40.50.720">
    <property type="entry name" value="NAD(P)-binding Rossmann-like Domain"/>
    <property type="match status" value="1"/>
</dbReference>
<dbReference type="OrthoDB" id="9803892at2"/>
<evidence type="ECO:0000256" key="1">
    <source>
        <dbReference type="ARBA" id="ARBA00007637"/>
    </source>
</evidence>
<dbReference type="InterPro" id="IPR001509">
    <property type="entry name" value="Epimerase_deHydtase"/>
</dbReference>
<protein>
    <submittedName>
        <fullName evidence="3">SDR family oxidoreductase</fullName>
    </submittedName>
</protein>